<dbReference type="PANTHER" id="PTHR35585">
    <property type="entry name" value="HHE DOMAIN PROTEIN (AFU_ORTHOLOGUE AFUA_4G00730)"/>
    <property type="match status" value="1"/>
</dbReference>
<dbReference type="InterPro" id="IPR012312">
    <property type="entry name" value="Hemerythrin-like"/>
</dbReference>
<dbReference type="PANTHER" id="PTHR35585:SF1">
    <property type="entry name" value="HHE DOMAIN PROTEIN (AFU_ORTHOLOGUE AFUA_4G00730)"/>
    <property type="match status" value="1"/>
</dbReference>
<dbReference type="Pfam" id="PF01814">
    <property type="entry name" value="Hemerythrin"/>
    <property type="match status" value="1"/>
</dbReference>
<gene>
    <name evidence="2" type="ORF">GGQ93_002974</name>
</gene>
<evidence type="ECO:0000313" key="3">
    <source>
        <dbReference type="Proteomes" id="UP000527324"/>
    </source>
</evidence>
<comment type="caution">
    <text evidence="2">The sequence shown here is derived from an EMBL/GenBank/DDBJ whole genome shotgun (WGS) entry which is preliminary data.</text>
</comment>
<protein>
    <recommendedName>
        <fullName evidence="1">Hemerythrin-like domain-containing protein</fullName>
    </recommendedName>
</protein>
<feature type="domain" description="Hemerythrin-like" evidence="1">
    <location>
        <begin position="39"/>
        <end position="148"/>
    </location>
</feature>
<name>A0A7W9F9N6_9CAUL</name>
<proteinExistence type="predicted"/>
<evidence type="ECO:0000313" key="2">
    <source>
        <dbReference type="EMBL" id="MBB5741235.1"/>
    </source>
</evidence>
<dbReference type="EMBL" id="JACHOQ010000011">
    <property type="protein sequence ID" value="MBB5741235.1"/>
    <property type="molecule type" value="Genomic_DNA"/>
</dbReference>
<accession>A0A7W9F9N6</accession>
<dbReference type="Proteomes" id="UP000527324">
    <property type="component" value="Unassembled WGS sequence"/>
</dbReference>
<evidence type="ECO:0000259" key="1">
    <source>
        <dbReference type="Pfam" id="PF01814"/>
    </source>
</evidence>
<dbReference type="AlphaFoldDB" id="A0A7W9F9N6"/>
<keyword evidence="3" id="KW-1185">Reference proteome</keyword>
<dbReference type="RefSeq" id="WP_183218018.1">
    <property type="nucleotide sequence ID" value="NZ_CAJFZW010000028.1"/>
</dbReference>
<organism evidence="2 3">
    <name type="scientific">Brevundimonas aurantiaca</name>
    <dbReference type="NCBI Taxonomy" id="74316"/>
    <lineage>
        <taxon>Bacteria</taxon>
        <taxon>Pseudomonadati</taxon>
        <taxon>Pseudomonadota</taxon>
        <taxon>Alphaproteobacteria</taxon>
        <taxon>Caulobacterales</taxon>
        <taxon>Caulobacteraceae</taxon>
        <taxon>Brevundimonas</taxon>
    </lineage>
</organism>
<sequence length="181" mass="19907">MSIIDKALAAVTPQPGQEARAEATAQARAAAAPGDWLSLVLDHHDEIRGAFARGRQVKSAADRQAALKALALVLNGHSIAEELVLYPALGQAGEKMHAAHAYLEQTTAKAQMAELENIAPSNTAWLDKWEHIEGAVLTHMYEEEKGWFITLKQKGEHQARLTDRYREEYERYTGAPARQAA</sequence>
<reference evidence="2 3" key="1">
    <citation type="submission" date="2020-08" db="EMBL/GenBank/DDBJ databases">
        <title>Genomic Encyclopedia of Type Strains, Phase IV (KMG-IV): sequencing the most valuable type-strain genomes for metagenomic binning, comparative biology and taxonomic classification.</title>
        <authorList>
            <person name="Goeker M."/>
        </authorList>
    </citation>
    <scope>NUCLEOTIDE SEQUENCE [LARGE SCALE GENOMIC DNA]</scope>
    <source>
        <strain evidence="2 3">DSM 4731</strain>
    </source>
</reference>